<reference evidence="1" key="1">
    <citation type="submission" date="2022-07" db="EMBL/GenBank/DDBJ databases">
        <title>Phylogenomic reconstructions and comparative analyses of Kickxellomycotina fungi.</title>
        <authorList>
            <person name="Reynolds N.K."/>
            <person name="Stajich J.E."/>
            <person name="Barry K."/>
            <person name="Grigoriev I.V."/>
            <person name="Crous P."/>
            <person name="Smith M.E."/>
        </authorList>
    </citation>
    <scope>NUCLEOTIDE SEQUENCE</scope>
    <source>
        <strain evidence="1">BCRC 34780</strain>
    </source>
</reference>
<name>A0ACC1KDA3_9FUNG</name>
<dbReference type="EMBL" id="JANBUN010004215">
    <property type="protein sequence ID" value="KAJ2787246.1"/>
    <property type="molecule type" value="Genomic_DNA"/>
</dbReference>
<accession>A0ACC1KDA3</accession>
<gene>
    <name evidence="1" type="ORF">H4R21_007121</name>
</gene>
<dbReference type="Proteomes" id="UP001140087">
    <property type="component" value="Unassembled WGS sequence"/>
</dbReference>
<keyword evidence="2" id="KW-1185">Reference proteome</keyword>
<protein>
    <submittedName>
        <fullName evidence="1">Uncharacterized protein</fullName>
    </submittedName>
</protein>
<comment type="caution">
    <text evidence="1">The sequence shown here is derived from an EMBL/GenBank/DDBJ whole genome shotgun (WGS) entry which is preliminary data.</text>
</comment>
<feature type="non-terminal residue" evidence="1">
    <location>
        <position position="285"/>
    </location>
</feature>
<sequence length="285" mass="30411">MAVRFGLRSFGLAQRLAGYWDVGGVACALLISQLALYIFGDLAWTGSAIVAAHSQPSFAVAVWMAESAWVALSLVAAAAFVGYAALKAHKATRFARSCTNGPQWTALGTAESIRSRVAISLCYVAAFAVSRVWKLAFYAGGAHHAWLFSAASIGEALFPVLVLPVFGVDIGLNMRRVGMSGWLAASSSSSLGTEAGSLTSRRAGSKSFTSWRKTEFLEWQKLCSSLSATRVPADSDSRMWLGEIKQCHIRPAAPDFTPDRYSVSDISFDGVPPTGSPPMVMYPLA</sequence>
<organism evidence="1 2">
    <name type="scientific">Coemansia helicoidea</name>
    <dbReference type="NCBI Taxonomy" id="1286919"/>
    <lineage>
        <taxon>Eukaryota</taxon>
        <taxon>Fungi</taxon>
        <taxon>Fungi incertae sedis</taxon>
        <taxon>Zoopagomycota</taxon>
        <taxon>Kickxellomycotina</taxon>
        <taxon>Kickxellomycetes</taxon>
        <taxon>Kickxellales</taxon>
        <taxon>Kickxellaceae</taxon>
        <taxon>Coemansia</taxon>
    </lineage>
</organism>
<proteinExistence type="predicted"/>
<evidence type="ECO:0000313" key="1">
    <source>
        <dbReference type="EMBL" id="KAJ2787246.1"/>
    </source>
</evidence>
<evidence type="ECO:0000313" key="2">
    <source>
        <dbReference type="Proteomes" id="UP001140087"/>
    </source>
</evidence>